<feature type="transmembrane region" description="Helical" evidence="7">
    <location>
        <begin position="28"/>
        <end position="50"/>
    </location>
</feature>
<evidence type="ECO:0000259" key="9">
    <source>
        <dbReference type="PROSITE" id="PS50928"/>
    </source>
</evidence>
<dbReference type="SUPFAM" id="SSF161098">
    <property type="entry name" value="MetI-like"/>
    <property type="match status" value="1"/>
</dbReference>
<keyword evidence="11" id="KW-1185">Reference proteome</keyword>
<dbReference type="InterPro" id="IPR035906">
    <property type="entry name" value="MetI-like_sf"/>
</dbReference>
<feature type="domain" description="ABC transmembrane type-1" evidence="9">
    <location>
        <begin position="89"/>
        <end position="280"/>
    </location>
</feature>
<dbReference type="Proteomes" id="UP001500731">
    <property type="component" value="Unassembled WGS sequence"/>
</dbReference>
<organism evidence="10 11">
    <name type="scientific">Microbacterium panaciterrae</name>
    <dbReference type="NCBI Taxonomy" id="985759"/>
    <lineage>
        <taxon>Bacteria</taxon>
        <taxon>Bacillati</taxon>
        <taxon>Actinomycetota</taxon>
        <taxon>Actinomycetes</taxon>
        <taxon>Micrococcales</taxon>
        <taxon>Microbacteriaceae</taxon>
        <taxon>Microbacterium</taxon>
    </lineage>
</organism>
<sequence>MTQAIASPASRFSDRTRKPDTDGQRASVFTYIFIVIAIALFGLPFLYIVLTSIASTGQISQGTSGLFALSPQWSNFVEAFTRVDFPKYTLNSLLLASITSVLTTASSATIGFAFARLRGRGRNVLFGVLLATMMVPAVATLIPTYVIFARIGLVGTYWPWVLWGLAGTPYFIFLFRQFFTSIPMELEDAAIIDGCGWWRIYALVFLPLSRPMILTAFLLSFTWSWGDFLAPKLLLSIDNTTLAVAMSTGYLDPMGNPLVNIQAAGALLYLLPVVVIFFVAQRYFMGSSLGSAVKG</sequence>
<reference evidence="11" key="1">
    <citation type="journal article" date="2019" name="Int. J. Syst. Evol. Microbiol.">
        <title>The Global Catalogue of Microorganisms (GCM) 10K type strain sequencing project: providing services to taxonomists for standard genome sequencing and annotation.</title>
        <authorList>
            <consortium name="The Broad Institute Genomics Platform"/>
            <consortium name="The Broad Institute Genome Sequencing Center for Infectious Disease"/>
            <person name="Wu L."/>
            <person name="Ma J."/>
        </authorList>
    </citation>
    <scope>NUCLEOTIDE SEQUENCE [LARGE SCALE GENOMIC DNA]</scope>
    <source>
        <strain evidence="11">JCM 17839</strain>
    </source>
</reference>
<evidence type="ECO:0000256" key="7">
    <source>
        <dbReference type="RuleBase" id="RU363032"/>
    </source>
</evidence>
<feature type="transmembrane region" description="Helical" evidence="7">
    <location>
        <begin position="93"/>
        <end position="117"/>
    </location>
</feature>
<comment type="similarity">
    <text evidence="7">Belongs to the binding-protein-dependent transport system permease family.</text>
</comment>
<dbReference type="RefSeq" id="WP_345188772.1">
    <property type="nucleotide sequence ID" value="NZ_BAABGP010000024.1"/>
</dbReference>
<evidence type="ECO:0000256" key="5">
    <source>
        <dbReference type="ARBA" id="ARBA00022989"/>
    </source>
</evidence>
<dbReference type="PANTHER" id="PTHR43744">
    <property type="entry name" value="ABC TRANSPORTER PERMEASE PROTEIN MG189-RELATED-RELATED"/>
    <property type="match status" value="1"/>
</dbReference>
<evidence type="ECO:0000256" key="8">
    <source>
        <dbReference type="SAM" id="MobiDB-lite"/>
    </source>
</evidence>
<feature type="transmembrane region" description="Helical" evidence="7">
    <location>
        <begin position="261"/>
        <end position="280"/>
    </location>
</feature>
<keyword evidence="2 7" id="KW-0813">Transport</keyword>
<dbReference type="EMBL" id="BAABGP010000024">
    <property type="protein sequence ID" value="GAA4491416.1"/>
    <property type="molecule type" value="Genomic_DNA"/>
</dbReference>
<protein>
    <submittedName>
        <fullName evidence="10">Carbohydrate ABC transporter permease</fullName>
    </submittedName>
</protein>
<dbReference type="Pfam" id="PF00528">
    <property type="entry name" value="BPD_transp_1"/>
    <property type="match status" value="1"/>
</dbReference>
<evidence type="ECO:0000313" key="10">
    <source>
        <dbReference type="EMBL" id="GAA4491416.1"/>
    </source>
</evidence>
<keyword evidence="3" id="KW-1003">Cell membrane</keyword>
<accession>A0ABP8PU69</accession>
<name>A0ABP8PU69_9MICO</name>
<keyword evidence="6 7" id="KW-0472">Membrane</keyword>
<evidence type="ECO:0000256" key="1">
    <source>
        <dbReference type="ARBA" id="ARBA00004651"/>
    </source>
</evidence>
<evidence type="ECO:0000256" key="4">
    <source>
        <dbReference type="ARBA" id="ARBA00022692"/>
    </source>
</evidence>
<feature type="transmembrane region" description="Helical" evidence="7">
    <location>
        <begin position="124"/>
        <end position="148"/>
    </location>
</feature>
<evidence type="ECO:0000256" key="6">
    <source>
        <dbReference type="ARBA" id="ARBA00023136"/>
    </source>
</evidence>
<feature type="compositionally biased region" description="Basic and acidic residues" evidence="8">
    <location>
        <begin position="12"/>
        <end position="22"/>
    </location>
</feature>
<dbReference type="PROSITE" id="PS50928">
    <property type="entry name" value="ABC_TM1"/>
    <property type="match status" value="1"/>
</dbReference>
<gene>
    <name evidence="10" type="ORF">GCM10023171_35300</name>
</gene>
<feature type="transmembrane region" description="Helical" evidence="7">
    <location>
        <begin position="160"/>
        <end position="179"/>
    </location>
</feature>
<comment type="caution">
    <text evidence="10">The sequence shown here is derived from an EMBL/GenBank/DDBJ whole genome shotgun (WGS) entry which is preliminary data.</text>
</comment>
<keyword evidence="4 7" id="KW-0812">Transmembrane</keyword>
<dbReference type="InterPro" id="IPR000515">
    <property type="entry name" value="MetI-like"/>
</dbReference>
<dbReference type="CDD" id="cd06261">
    <property type="entry name" value="TM_PBP2"/>
    <property type="match status" value="1"/>
</dbReference>
<dbReference type="PANTHER" id="PTHR43744:SF12">
    <property type="entry name" value="ABC TRANSPORTER PERMEASE PROTEIN MG189-RELATED"/>
    <property type="match status" value="1"/>
</dbReference>
<evidence type="ECO:0000256" key="2">
    <source>
        <dbReference type="ARBA" id="ARBA00022448"/>
    </source>
</evidence>
<proteinExistence type="inferred from homology"/>
<feature type="transmembrane region" description="Helical" evidence="7">
    <location>
        <begin position="200"/>
        <end position="225"/>
    </location>
</feature>
<evidence type="ECO:0000313" key="11">
    <source>
        <dbReference type="Proteomes" id="UP001500731"/>
    </source>
</evidence>
<dbReference type="Gene3D" id="1.10.3720.10">
    <property type="entry name" value="MetI-like"/>
    <property type="match status" value="1"/>
</dbReference>
<evidence type="ECO:0000256" key="3">
    <source>
        <dbReference type="ARBA" id="ARBA00022475"/>
    </source>
</evidence>
<feature type="region of interest" description="Disordered" evidence="8">
    <location>
        <begin position="1"/>
        <end position="22"/>
    </location>
</feature>
<keyword evidence="5 7" id="KW-1133">Transmembrane helix</keyword>
<comment type="subcellular location">
    <subcellularLocation>
        <location evidence="1 7">Cell membrane</location>
        <topology evidence="1 7">Multi-pass membrane protein</topology>
    </subcellularLocation>
</comment>